<sequence>MSPDKASFSTMPSVGPLPPSNWIALASSSRHFKRTASVVLDEAGGNDVCDLLSLSFSLTSDSFALSSFSLLGFLEEFPVSLLGVLQPGDKWKLSTRTSPFSYQGIFNMVANVPSQAVLPQPRLPLVLFTTAGYRCICAKELRCNAPERNFFQFLINVLDRLITSSSEVDLRRALTVMPILVLVRTSRFTGIVCSAFKSSSACSWPYAITYIIQQHEDDSRRVQDLLMSTDHGLNAGLQADDGATTVTKWSVTLASSDRTGLSQAGSSGGVGRTLPALETCPSFASFSEESQPQMSRCQPFPS</sequence>
<evidence type="ECO:0000313" key="1">
    <source>
        <dbReference type="EMBL" id="CAD7602970.1"/>
    </source>
</evidence>
<proteinExistence type="predicted"/>
<name>A0A7R9PP82_TIMGE</name>
<accession>A0A7R9PP82</accession>
<protein>
    <submittedName>
        <fullName evidence="1">Uncharacterized protein</fullName>
    </submittedName>
</protein>
<reference evidence="1" key="1">
    <citation type="submission" date="2020-11" db="EMBL/GenBank/DDBJ databases">
        <authorList>
            <person name="Tran Van P."/>
        </authorList>
    </citation>
    <scope>NUCLEOTIDE SEQUENCE</scope>
</reference>
<dbReference type="EMBL" id="OE843374">
    <property type="protein sequence ID" value="CAD7602970.1"/>
    <property type="molecule type" value="Genomic_DNA"/>
</dbReference>
<gene>
    <name evidence="1" type="ORF">TGEB3V08_LOCUS8571</name>
</gene>
<dbReference type="AlphaFoldDB" id="A0A7R9PP82"/>
<organism evidence="1">
    <name type="scientific">Timema genevievae</name>
    <name type="common">Walking stick</name>
    <dbReference type="NCBI Taxonomy" id="629358"/>
    <lineage>
        <taxon>Eukaryota</taxon>
        <taxon>Metazoa</taxon>
        <taxon>Ecdysozoa</taxon>
        <taxon>Arthropoda</taxon>
        <taxon>Hexapoda</taxon>
        <taxon>Insecta</taxon>
        <taxon>Pterygota</taxon>
        <taxon>Neoptera</taxon>
        <taxon>Polyneoptera</taxon>
        <taxon>Phasmatodea</taxon>
        <taxon>Timematodea</taxon>
        <taxon>Timematoidea</taxon>
        <taxon>Timematidae</taxon>
        <taxon>Timema</taxon>
    </lineage>
</organism>